<dbReference type="Pfam" id="PF12833">
    <property type="entry name" value="HTH_18"/>
    <property type="match status" value="1"/>
</dbReference>
<name>A0A9E2W834_9BACT</name>
<reference evidence="5" key="1">
    <citation type="submission" date="2021-06" db="EMBL/GenBank/DDBJ databases">
        <authorList>
            <person name="Huq M.A."/>
        </authorList>
    </citation>
    <scope>NUCLEOTIDE SEQUENCE</scope>
    <source>
        <strain evidence="5">MAH-26</strain>
    </source>
</reference>
<sequence length="290" mass="32897">MKANLIEVGTLNTQAILVKKVSKSYFNSLFHFHEVCELNYIVEGSGKSIVGDCIRNYSAGDLILLGPNLPHIWYGDPSECDSIENQTGKAIVVYFPSNYLKMLGLEEPFIQKAENLIEKSKAGVNFPPYASQKIAVLLDKILNATGITKIILFLEIMNILINTKRQEQLSSFAFRLSFNEKDTERMNNVYRYALENFRESIELATIARIANMTPPAFCGFFKKRTGKSFTGFLNELRIGHACKLLGNLDLTVADVCYHSGYRNLTHFNDFFKKITAKTPSEYRKELMSIE</sequence>
<dbReference type="InterPro" id="IPR018062">
    <property type="entry name" value="HTH_AraC-typ_CS"/>
</dbReference>
<accession>A0A9E2W834</accession>
<proteinExistence type="predicted"/>
<evidence type="ECO:0000313" key="5">
    <source>
        <dbReference type="EMBL" id="MBV4357467.1"/>
    </source>
</evidence>
<keyword evidence="6" id="KW-1185">Reference proteome</keyword>
<dbReference type="EMBL" id="JAHSPG010000006">
    <property type="protein sequence ID" value="MBV4357467.1"/>
    <property type="molecule type" value="Genomic_DNA"/>
</dbReference>
<dbReference type="PANTHER" id="PTHR43280">
    <property type="entry name" value="ARAC-FAMILY TRANSCRIPTIONAL REGULATOR"/>
    <property type="match status" value="1"/>
</dbReference>
<evidence type="ECO:0000256" key="1">
    <source>
        <dbReference type="ARBA" id="ARBA00023015"/>
    </source>
</evidence>
<dbReference type="RefSeq" id="WP_217791112.1">
    <property type="nucleotide sequence ID" value="NZ_JAHSPG010000006.1"/>
</dbReference>
<dbReference type="SMART" id="SM00342">
    <property type="entry name" value="HTH_ARAC"/>
    <property type="match status" value="1"/>
</dbReference>
<keyword evidence="2" id="KW-0238">DNA-binding</keyword>
<protein>
    <submittedName>
        <fullName evidence="5">AraC family transcriptional regulator</fullName>
    </submittedName>
</protein>
<dbReference type="PROSITE" id="PS01124">
    <property type="entry name" value="HTH_ARAC_FAMILY_2"/>
    <property type="match status" value="1"/>
</dbReference>
<keyword evidence="3" id="KW-0804">Transcription</keyword>
<dbReference type="Proteomes" id="UP000812270">
    <property type="component" value="Unassembled WGS sequence"/>
</dbReference>
<comment type="caution">
    <text evidence="5">The sequence shown here is derived from an EMBL/GenBank/DDBJ whole genome shotgun (WGS) entry which is preliminary data.</text>
</comment>
<dbReference type="AlphaFoldDB" id="A0A9E2W834"/>
<dbReference type="GO" id="GO:0003700">
    <property type="term" value="F:DNA-binding transcription factor activity"/>
    <property type="evidence" value="ECO:0007669"/>
    <property type="project" value="InterPro"/>
</dbReference>
<evidence type="ECO:0000256" key="3">
    <source>
        <dbReference type="ARBA" id="ARBA00023163"/>
    </source>
</evidence>
<dbReference type="InterPro" id="IPR018060">
    <property type="entry name" value="HTH_AraC"/>
</dbReference>
<dbReference type="PANTHER" id="PTHR43280:SF27">
    <property type="entry name" value="TRANSCRIPTIONAL REGULATOR MTLR"/>
    <property type="match status" value="1"/>
</dbReference>
<feature type="domain" description="HTH araC/xylS-type" evidence="4">
    <location>
        <begin position="187"/>
        <end position="285"/>
    </location>
</feature>
<gene>
    <name evidence="5" type="ORF">KTO63_09940</name>
</gene>
<keyword evidence="1" id="KW-0805">Transcription regulation</keyword>
<evidence type="ECO:0000256" key="2">
    <source>
        <dbReference type="ARBA" id="ARBA00023125"/>
    </source>
</evidence>
<dbReference type="PROSITE" id="PS00041">
    <property type="entry name" value="HTH_ARAC_FAMILY_1"/>
    <property type="match status" value="1"/>
</dbReference>
<evidence type="ECO:0000313" key="6">
    <source>
        <dbReference type="Proteomes" id="UP000812270"/>
    </source>
</evidence>
<evidence type="ECO:0000259" key="4">
    <source>
        <dbReference type="PROSITE" id="PS01124"/>
    </source>
</evidence>
<dbReference type="GO" id="GO:0043565">
    <property type="term" value="F:sequence-specific DNA binding"/>
    <property type="evidence" value="ECO:0007669"/>
    <property type="project" value="InterPro"/>
</dbReference>
<organism evidence="5 6">
    <name type="scientific">Pinibacter aurantiacus</name>
    <dbReference type="NCBI Taxonomy" id="2851599"/>
    <lineage>
        <taxon>Bacteria</taxon>
        <taxon>Pseudomonadati</taxon>
        <taxon>Bacteroidota</taxon>
        <taxon>Chitinophagia</taxon>
        <taxon>Chitinophagales</taxon>
        <taxon>Chitinophagaceae</taxon>
        <taxon>Pinibacter</taxon>
    </lineage>
</organism>